<accession>A0A6M3M9M7</accession>
<name>A0A6M3M9M7_9ZZZZ</name>
<dbReference type="EMBL" id="MT143719">
    <property type="protein sequence ID" value="QJB01619.1"/>
    <property type="molecule type" value="Genomic_DNA"/>
</dbReference>
<organism evidence="2">
    <name type="scientific">viral metagenome</name>
    <dbReference type="NCBI Taxonomy" id="1070528"/>
    <lineage>
        <taxon>unclassified sequences</taxon>
        <taxon>metagenomes</taxon>
        <taxon>organismal metagenomes</taxon>
    </lineage>
</organism>
<proteinExistence type="predicted"/>
<evidence type="ECO:0000313" key="2">
    <source>
        <dbReference type="EMBL" id="QJB01619.1"/>
    </source>
</evidence>
<dbReference type="AlphaFoldDB" id="A0A6M3M9M7"/>
<sequence length="98" mass="11580">MTVKDWDSLIEETEKIEGDLSDIGFMIEFAKIWNQVKKKGHELQEKAEKYDKLVKLTPSPKLIEYSQKIVKIREILEKPQYMDEAVLLKMKILEILDI</sequence>
<dbReference type="EMBL" id="MT143629">
    <property type="protein sequence ID" value="QJA99102.1"/>
    <property type="molecule type" value="Genomic_DNA"/>
</dbReference>
<protein>
    <submittedName>
        <fullName evidence="2">Uncharacterized protein</fullName>
    </submittedName>
</protein>
<evidence type="ECO:0000313" key="1">
    <source>
        <dbReference type="EMBL" id="QJA99102.1"/>
    </source>
</evidence>
<reference evidence="2" key="1">
    <citation type="submission" date="2020-03" db="EMBL/GenBank/DDBJ databases">
        <title>The deep terrestrial virosphere.</title>
        <authorList>
            <person name="Holmfeldt K."/>
            <person name="Nilsson E."/>
            <person name="Simone D."/>
            <person name="Lopez-Fernandez M."/>
            <person name="Wu X."/>
            <person name="de Brujin I."/>
            <person name="Lundin D."/>
            <person name="Andersson A."/>
            <person name="Bertilsson S."/>
            <person name="Dopson M."/>
        </authorList>
    </citation>
    <scope>NUCLEOTIDE SEQUENCE</scope>
    <source>
        <strain evidence="1">MM171A01319</strain>
        <strain evidence="2">MM171B02265</strain>
    </source>
</reference>
<gene>
    <name evidence="1" type="ORF">MM171A01319_0005</name>
    <name evidence="2" type="ORF">MM171B02265_0006</name>
</gene>